<dbReference type="RefSeq" id="WP_106380676.1">
    <property type="nucleotide sequence ID" value="NZ_NIGF01000014.1"/>
</dbReference>
<gene>
    <name evidence="1" type="ORF">B1R32_11489</name>
</gene>
<comment type="caution">
    <text evidence="1">The sequence shown here is derived from an EMBL/GenBank/DDBJ whole genome shotgun (WGS) entry which is preliminary data.</text>
</comment>
<dbReference type="EMBL" id="NIGF01000014">
    <property type="protein sequence ID" value="PQV63263.1"/>
    <property type="molecule type" value="Genomic_DNA"/>
</dbReference>
<sequence>MNSLDSRHILSKRLCCHPYACAAELIAREAGIIITDEFGQNLSAPLDVETPVSWIGYANAEIRAQVEPALMALLHP</sequence>
<dbReference type="OrthoDB" id="976802at2"/>
<evidence type="ECO:0008006" key="3">
    <source>
        <dbReference type="Google" id="ProtNLM"/>
    </source>
</evidence>
<name>A0A2S8SR37_9BACT</name>
<dbReference type="Gene3D" id="3.40.190.80">
    <property type="match status" value="1"/>
</dbReference>
<proteinExistence type="predicted"/>
<protein>
    <recommendedName>
        <fullName evidence="3">Inositol monophosphatase family protein</fullName>
    </recommendedName>
</protein>
<dbReference type="Proteomes" id="UP000237684">
    <property type="component" value="Unassembled WGS sequence"/>
</dbReference>
<dbReference type="AlphaFoldDB" id="A0A2S8SR37"/>
<accession>A0A2S8SR37</accession>
<reference evidence="1 2" key="1">
    <citation type="journal article" date="2018" name="Syst. Appl. Microbiol.">
        <title>Abditibacterium utsteinense sp. nov., the first cultivated member of candidate phylum FBP, isolated from ice-free Antarctic soil samples.</title>
        <authorList>
            <person name="Tahon G."/>
            <person name="Tytgat B."/>
            <person name="Lebbe L."/>
            <person name="Carlier A."/>
            <person name="Willems A."/>
        </authorList>
    </citation>
    <scope>NUCLEOTIDE SEQUENCE [LARGE SCALE GENOMIC DNA]</scope>
    <source>
        <strain evidence="1 2">LMG 29911</strain>
    </source>
</reference>
<keyword evidence="2" id="KW-1185">Reference proteome</keyword>
<evidence type="ECO:0000313" key="2">
    <source>
        <dbReference type="Proteomes" id="UP000237684"/>
    </source>
</evidence>
<dbReference type="InParanoid" id="A0A2S8SR37"/>
<evidence type="ECO:0000313" key="1">
    <source>
        <dbReference type="EMBL" id="PQV63263.1"/>
    </source>
</evidence>
<organism evidence="1 2">
    <name type="scientific">Abditibacterium utsteinense</name>
    <dbReference type="NCBI Taxonomy" id="1960156"/>
    <lineage>
        <taxon>Bacteria</taxon>
        <taxon>Pseudomonadati</taxon>
        <taxon>Abditibacteriota</taxon>
        <taxon>Abditibacteriia</taxon>
        <taxon>Abditibacteriales</taxon>
        <taxon>Abditibacteriaceae</taxon>
        <taxon>Abditibacterium</taxon>
    </lineage>
</organism>